<reference evidence="1 2" key="1">
    <citation type="journal article" date="2020" name="Int. J. Syst. Evol. Microbiol.">
        <title>Reclassification of Streptomyces castelarensis and Streptomyces sporoclivatus as later heterotypic synonyms of Streptomyces antimycoticus.</title>
        <authorList>
            <person name="Komaki H."/>
            <person name="Tamura T."/>
        </authorList>
    </citation>
    <scope>NUCLEOTIDE SEQUENCE [LARGE SCALE GENOMIC DNA]</scope>
    <source>
        <strain evidence="1 2">NBRC 13459</strain>
    </source>
</reference>
<accession>A0A4D4LP46</accession>
<proteinExistence type="predicted"/>
<dbReference type="AlphaFoldDB" id="A0A4D4LP46"/>
<evidence type="ECO:0000313" key="2">
    <source>
        <dbReference type="Proteomes" id="UP000301309"/>
    </source>
</evidence>
<dbReference type="Proteomes" id="UP000301309">
    <property type="component" value="Unassembled WGS sequence"/>
</dbReference>
<sequence>MQAAVAGRFGVQQQARRQRADGGDLVGQLLGAGCVHGQVEPEAVELAFAPGDAGGQLVGVLGGGFHVRVAQPAFLLGVAAVGFELGELPLEAGAGGDRVDRLDVHADVHPARVGQQGLQPSG</sequence>
<keyword evidence="2" id="KW-1185">Reference proteome</keyword>
<dbReference type="EMBL" id="BJHW01000002">
    <property type="protein sequence ID" value="GDY59659.1"/>
    <property type="molecule type" value="Genomic_DNA"/>
</dbReference>
<evidence type="ECO:0000313" key="1">
    <source>
        <dbReference type="EMBL" id="GDY59659.1"/>
    </source>
</evidence>
<organism evidence="1 2">
    <name type="scientific">Streptomyces violaceusniger</name>
    <dbReference type="NCBI Taxonomy" id="68280"/>
    <lineage>
        <taxon>Bacteria</taxon>
        <taxon>Bacillati</taxon>
        <taxon>Actinomycetota</taxon>
        <taxon>Actinomycetes</taxon>
        <taxon>Kitasatosporales</taxon>
        <taxon>Streptomycetaceae</taxon>
        <taxon>Streptomyces</taxon>
        <taxon>Streptomyces violaceusniger group</taxon>
    </lineage>
</organism>
<protein>
    <submittedName>
        <fullName evidence="1">Uncharacterized protein</fullName>
    </submittedName>
</protein>
<comment type="caution">
    <text evidence="1">The sequence shown here is derived from an EMBL/GenBank/DDBJ whole genome shotgun (WGS) entry which is preliminary data.</text>
</comment>
<name>A0A4D4LP46_STRVO</name>
<gene>
    <name evidence="1" type="ORF">SVIO_102820</name>
</gene>